<dbReference type="AlphaFoldDB" id="A0A510IF96"/>
<feature type="region of interest" description="Disordered" evidence="1">
    <location>
        <begin position="104"/>
        <end position="123"/>
    </location>
</feature>
<dbReference type="EMBL" id="AP019800">
    <property type="protein sequence ID" value="BBL92392.1"/>
    <property type="molecule type" value="Genomic_DNA"/>
</dbReference>
<evidence type="ECO:0000313" key="3">
    <source>
        <dbReference type="Proteomes" id="UP000315115"/>
    </source>
</evidence>
<organism evidence="2 3">
    <name type="scientific">Vibrio rotiferianus</name>
    <dbReference type="NCBI Taxonomy" id="190895"/>
    <lineage>
        <taxon>Bacteria</taxon>
        <taxon>Pseudomonadati</taxon>
        <taxon>Pseudomonadota</taxon>
        <taxon>Gammaproteobacteria</taxon>
        <taxon>Vibrionales</taxon>
        <taxon>Vibrionaceae</taxon>
        <taxon>Vibrio</taxon>
    </lineage>
</organism>
<accession>A0A510IF96</accession>
<dbReference type="Proteomes" id="UP000315115">
    <property type="component" value="Plasmid pAM7"/>
</dbReference>
<name>A0A510IF96_9VIBR</name>
<evidence type="ECO:0000313" key="2">
    <source>
        <dbReference type="EMBL" id="BBL92392.1"/>
    </source>
</evidence>
<geneLocation type="plasmid" evidence="3">
    <name>pam7 dna</name>
</geneLocation>
<keyword evidence="2" id="KW-0614">Plasmid</keyword>
<evidence type="ECO:0000256" key="1">
    <source>
        <dbReference type="SAM" id="MobiDB-lite"/>
    </source>
</evidence>
<sequence>MYIMDFYDPYSPKLETDLSHSKNNRIEQNTKLPVVRRKVAGFDMWLPVGVTFNKSLNLFTARRIIRGEVLINKSFVTPKSDTKRTKADYATAAVQAIKTMYKSHQERPVATESPKGLKRGRKAKQNSINVSIVSLKPKKKTVCPALIFKIRVTLNGIRKEISRSINLRDFDLETVLGKYAAMNELVPTWLAEKRKPRSNELNNLTPRTPNDDQRALALKDIRTALKFLKDNYSEKKRFVQVEVSDEQSLILGNSNIVVQQSSFSGENDIYTDVVELLRIYAEKNFLNIDHDVYSCTKKIQPTTGVPGLMVSIDKRRQAIVVQAILGKKESGSYLVKEYSVKAHGVKGAFTKAIDTHFEAFNLETHNSVKNRLYSTFIGHLAQVVPKSLLQQISQEIPSIVATVVKGAVELSDTINNVELHRQKVLNTPDERTGTIGMKLRVSRTRARLHGLIGFDEKTGPVYRRYALDTHGIKKAFYLAKGTYIESFDLPKLSKDELDDAYRHFFKSVTTNVSSDLHYKFNKGYLNEAPQAIKEEEKPELTRSERRKLGITQLKQLNKRLTLLKESKDYLTDDYSDFGFESPLEFNFLANCTGCGEKPVESRIEDQHTVSCNTCFTKKVTSDSNFKARSAWALLNWQDVSVKRIPHFYLNKRSLAANKAYLERVLSFIKVELEIASIRTQIHRLAIKHNVKEMKMKKPGQGFQTRLAAYLEWAKLAELIIKRDLSSSSVYGEQYAISINN</sequence>
<proteinExistence type="predicted"/>
<gene>
    <name evidence="2" type="ORF">VroAM7_50450</name>
</gene>
<protein>
    <submittedName>
        <fullName evidence="2">Uncharacterized protein</fullName>
    </submittedName>
</protein>
<reference evidence="3" key="1">
    <citation type="submission" date="2019-07" db="EMBL/GenBank/DDBJ databases">
        <title>Complete Genome Sequences of Vibrion rotiferianus strain AM7.</title>
        <authorList>
            <person name="Miyazaki K."/>
            <person name="Wiseschart A."/>
            <person name="Pootanakit K."/>
            <person name="Ishimori K."/>
            <person name="Kitahara K."/>
        </authorList>
    </citation>
    <scope>NUCLEOTIDE SEQUENCE [LARGE SCALE GENOMIC DNA]</scope>
    <source>
        <strain evidence="3">AM7</strain>
        <plasmid evidence="3">pam7 dna</plasmid>
    </source>
</reference>